<dbReference type="Gene3D" id="3.90.75.10">
    <property type="entry name" value="Homing Intron 3 (I-ppo) Encoded Endonuclease, Chain A"/>
    <property type="match status" value="1"/>
</dbReference>
<name>A0A8H6Q7H9_9EURO</name>
<dbReference type="InterPro" id="IPR044930">
    <property type="entry name" value="Homing_endonuclease_His-Me"/>
</dbReference>
<dbReference type="AlphaFoldDB" id="A0A8H6Q7H9"/>
<dbReference type="EMBL" id="JACBAF010002071">
    <property type="protein sequence ID" value="KAF7168600.1"/>
    <property type="molecule type" value="Genomic_DNA"/>
</dbReference>
<dbReference type="GO" id="GO:0004519">
    <property type="term" value="F:endonuclease activity"/>
    <property type="evidence" value="ECO:0007669"/>
    <property type="project" value="InterPro"/>
</dbReference>
<reference evidence="2" key="1">
    <citation type="submission" date="2020-06" db="EMBL/GenBank/DDBJ databases">
        <title>Draft genome sequences of strains closely related to Aspergillus parafelis and Aspergillus hiratsukae.</title>
        <authorList>
            <person name="Dos Santos R.A.C."/>
            <person name="Rivero-Menendez O."/>
            <person name="Steenwyk J.L."/>
            <person name="Mead M.E."/>
            <person name="Goldman G.H."/>
            <person name="Alastruey-Izquierdo A."/>
            <person name="Rokas A."/>
        </authorList>
    </citation>
    <scope>NUCLEOTIDE SEQUENCE</scope>
    <source>
        <strain evidence="2">CNM-CM6106</strain>
    </source>
</reference>
<dbReference type="InterPro" id="IPR008704">
    <property type="entry name" value="Endonuclease_Zinc-binding_loop"/>
</dbReference>
<dbReference type="InterPro" id="IPR044925">
    <property type="entry name" value="His-Me_finger_sf"/>
</dbReference>
<sequence length="749" mass="84530">MGPIPAPHPEPALAALLEVAFEYFMDDDAGAAKWTGTWSAQRSQIFSYIYFILRAAYELIPTTSRITPAHQKAMLLEATWFNRKIHQECQLVKYMRSSKLKFGFFVHIREHGLHARHRQDIPQGMQASHLCNNRNCFNPAHIEAETPEANNQQKGCPGEITYSVHGHAIVDLCVHRPHCIRALRDDVICCLAMREEDPWGWANLQCHNLSWRERMHHHEKPRRTWEAKLAMAHGVPDTARIWAANENHKNLNAGFDTFEHGRVFIQDEPQSTSLLGWTVLLISKEIEDLDGPQKTSTPKRPIKLRYAEDEDDPAIPRPADRGLLMTWILERYNAWSSKAKPAHSDCGTAGPTSISKVLERLAIHTHYFPLRDGYEHMHKVIIVKEVPKTPQKTKASVENPATPSSATKAQFNGRMDHVEAYAGKGCVKTKPFPHNTANGWFDAYPWTFGVFQSEKSTTQDGSTNHGSDDKSNDIWHSIRGTGIYVQRSIVDGYGRDAKCEQAIFEEMTFGDTGYVTAARNTTGQEITSSTSITGKTLRKYKRKNSRLLATLVASHYVRKSAVSQPYVKRATRSAQCYKADHTSLHRPAEGEQPSGKLPATKTTRLLRARSAGDMTPTTVTGAPMIPPFAALYERPRIPIERDITITTQMSRAQSKEICRPKRKKTRRWTTMDLDVIVDAVPADVREAEALLRDRDGLDEMIAGSREGWDTGLCVMYFYVGNVKDLQTGAKTNRTRAIEEGILCFGLYDK</sequence>
<gene>
    <name evidence="2" type="ORF">CNMCM6106_003759</name>
</gene>
<dbReference type="Proteomes" id="UP000662466">
    <property type="component" value="Unassembled WGS sequence"/>
</dbReference>
<evidence type="ECO:0000313" key="3">
    <source>
        <dbReference type="Proteomes" id="UP000662466"/>
    </source>
</evidence>
<organism evidence="2 3">
    <name type="scientific">Aspergillus hiratsukae</name>
    <dbReference type="NCBI Taxonomy" id="1194566"/>
    <lineage>
        <taxon>Eukaryota</taxon>
        <taxon>Fungi</taxon>
        <taxon>Dikarya</taxon>
        <taxon>Ascomycota</taxon>
        <taxon>Pezizomycotina</taxon>
        <taxon>Eurotiomycetes</taxon>
        <taxon>Eurotiomycetidae</taxon>
        <taxon>Eurotiales</taxon>
        <taxon>Aspergillaceae</taxon>
        <taxon>Aspergillus</taxon>
        <taxon>Aspergillus subgen. Fumigati</taxon>
    </lineage>
</organism>
<evidence type="ECO:0000313" key="2">
    <source>
        <dbReference type="EMBL" id="KAF7168600.1"/>
    </source>
</evidence>
<accession>A0A8H6Q7H9</accession>
<protein>
    <recommendedName>
        <fullName evidence="1">Zinc-binding loop region of homing endonuclease domain-containing protein</fullName>
    </recommendedName>
</protein>
<proteinExistence type="predicted"/>
<evidence type="ECO:0000259" key="1">
    <source>
        <dbReference type="Pfam" id="PF05551"/>
    </source>
</evidence>
<dbReference type="Pfam" id="PF05551">
    <property type="entry name" value="zf-His_Me_endon"/>
    <property type="match status" value="1"/>
</dbReference>
<feature type="domain" description="Zinc-binding loop region of homing endonuclease" evidence="1">
    <location>
        <begin position="123"/>
        <end position="183"/>
    </location>
</feature>
<comment type="caution">
    <text evidence="2">The sequence shown here is derived from an EMBL/GenBank/DDBJ whole genome shotgun (WGS) entry which is preliminary data.</text>
</comment>
<dbReference type="SUPFAM" id="SSF54060">
    <property type="entry name" value="His-Me finger endonucleases"/>
    <property type="match status" value="1"/>
</dbReference>